<accession>A0ABX1B6X7</accession>
<gene>
    <name evidence="2" type="ORF">HCN51_24615</name>
</gene>
<protein>
    <recommendedName>
        <fullName evidence="4">DUF4190 domain-containing protein</fullName>
    </recommendedName>
</protein>
<dbReference type="Proteomes" id="UP000696294">
    <property type="component" value="Unassembled WGS sequence"/>
</dbReference>
<organism evidence="2 3">
    <name type="scientific">Nonomuraea composti</name>
    <dbReference type="NCBI Taxonomy" id="2720023"/>
    <lineage>
        <taxon>Bacteria</taxon>
        <taxon>Bacillati</taxon>
        <taxon>Actinomycetota</taxon>
        <taxon>Actinomycetes</taxon>
        <taxon>Streptosporangiales</taxon>
        <taxon>Streptosporangiaceae</taxon>
        <taxon>Nonomuraea</taxon>
    </lineage>
</organism>
<keyword evidence="1" id="KW-1133">Transmembrane helix</keyword>
<evidence type="ECO:0000256" key="1">
    <source>
        <dbReference type="SAM" id="Phobius"/>
    </source>
</evidence>
<feature type="transmembrane region" description="Helical" evidence="1">
    <location>
        <begin position="6"/>
        <end position="30"/>
    </location>
</feature>
<comment type="caution">
    <text evidence="2">The sequence shown here is derived from an EMBL/GenBank/DDBJ whole genome shotgun (WGS) entry which is preliminary data.</text>
</comment>
<feature type="transmembrane region" description="Helical" evidence="1">
    <location>
        <begin position="51"/>
        <end position="73"/>
    </location>
</feature>
<evidence type="ECO:0000313" key="3">
    <source>
        <dbReference type="Proteomes" id="UP000696294"/>
    </source>
</evidence>
<evidence type="ECO:0008006" key="4">
    <source>
        <dbReference type="Google" id="ProtNLM"/>
    </source>
</evidence>
<proteinExistence type="predicted"/>
<keyword evidence="3" id="KW-1185">Reference proteome</keyword>
<evidence type="ECO:0000313" key="2">
    <source>
        <dbReference type="EMBL" id="NJP92597.1"/>
    </source>
</evidence>
<keyword evidence="1" id="KW-0812">Transmembrane</keyword>
<reference evidence="2 3" key="1">
    <citation type="submission" date="2020-03" db="EMBL/GenBank/DDBJ databases">
        <title>WGS of actinomycetes isolated from Thailand.</title>
        <authorList>
            <person name="Thawai C."/>
        </authorList>
    </citation>
    <scope>NUCLEOTIDE SEQUENCE [LARGE SCALE GENOMIC DNA]</scope>
    <source>
        <strain evidence="2 3">FMUSA5-5</strain>
    </source>
</reference>
<name>A0ABX1B6X7_9ACTN</name>
<sequence>MDVKWGALGQVFVVSLAVSVAVVVVFSLGVRALSARRSVREHRGDGGSGAVAAATLCFTACAAVVLYGLYLIVPQFH</sequence>
<keyword evidence="1" id="KW-0472">Membrane</keyword>
<dbReference type="EMBL" id="JAATEP010000017">
    <property type="protein sequence ID" value="NJP92597.1"/>
    <property type="molecule type" value="Genomic_DNA"/>
</dbReference>
<dbReference type="RefSeq" id="WP_168011905.1">
    <property type="nucleotide sequence ID" value="NZ_JAATEP010000017.1"/>
</dbReference>